<dbReference type="STRING" id="1384049.CD29_03445"/>
<proteinExistence type="inferred from homology"/>
<dbReference type="InterPro" id="IPR029058">
    <property type="entry name" value="AB_hydrolase_fold"/>
</dbReference>
<dbReference type="EMBL" id="JPVN01000003">
    <property type="protein sequence ID" value="KGR80024.1"/>
    <property type="molecule type" value="Genomic_DNA"/>
</dbReference>
<name>A0A0A3I5L6_9BACL</name>
<gene>
    <name evidence="4" type="ORF">CD29_03445</name>
</gene>
<organism evidence="4 5">
    <name type="scientific">Ureibacillus manganicus DSM 26584</name>
    <dbReference type="NCBI Taxonomy" id="1384049"/>
    <lineage>
        <taxon>Bacteria</taxon>
        <taxon>Bacillati</taxon>
        <taxon>Bacillota</taxon>
        <taxon>Bacilli</taxon>
        <taxon>Bacillales</taxon>
        <taxon>Caryophanaceae</taxon>
        <taxon>Ureibacillus</taxon>
    </lineage>
</organism>
<dbReference type="RefSeq" id="WP_036182838.1">
    <property type="nucleotide sequence ID" value="NZ_AVDA01000003.1"/>
</dbReference>
<feature type="domain" description="Phospholipase/carboxylesterase/thioesterase" evidence="3">
    <location>
        <begin position="15"/>
        <end position="205"/>
    </location>
</feature>
<dbReference type="OrthoDB" id="9795555at2"/>
<dbReference type="Proteomes" id="UP000030416">
    <property type="component" value="Unassembled WGS sequence"/>
</dbReference>
<comment type="similarity">
    <text evidence="1">Belongs to the AB hydrolase superfamily. AB hydrolase 2 family.</text>
</comment>
<reference evidence="4 5" key="1">
    <citation type="submission" date="2014-02" db="EMBL/GenBank/DDBJ databases">
        <title>Draft genome sequence of Lysinibacillus manganicus DSM 26584T.</title>
        <authorList>
            <person name="Zhang F."/>
            <person name="Wang G."/>
            <person name="Zhang L."/>
        </authorList>
    </citation>
    <scope>NUCLEOTIDE SEQUENCE [LARGE SCALE GENOMIC DNA]</scope>
    <source>
        <strain evidence="4 5">DSM 26584</strain>
    </source>
</reference>
<sequence length="207" mass="23556">MNTNFIYTISKPTNQKRDKHPAIFIMHGMGSNENDLPGIVQELKDDYLIFSLRGPISQPPGYAFFTIERIGLPHQEPFERVLQEIQDFIEEAKREFAIDEKGIYLLGFSQGAILSQSLANIMGNRLAGIVALSGYLPEIVETMNHQPMTGLRVFIAHGEQDHIIPFSWSEKSKQHFEGKGAEVTYHTYTGGHFITQEVVNHIMNYFK</sequence>
<accession>A0A0A3I5L6</accession>
<dbReference type="GO" id="GO:0016787">
    <property type="term" value="F:hydrolase activity"/>
    <property type="evidence" value="ECO:0007669"/>
    <property type="project" value="UniProtKB-KW"/>
</dbReference>
<dbReference type="Pfam" id="PF02230">
    <property type="entry name" value="Abhydrolase_2"/>
    <property type="match status" value="1"/>
</dbReference>
<protein>
    <recommendedName>
        <fullName evidence="3">Phospholipase/carboxylesterase/thioesterase domain-containing protein</fullName>
    </recommendedName>
</protein>
<dbReference type="InterPro" id="IPR003140">
    <property type="entry name" value="PLipase/COase/thioEstase"/>
</dbReference>
<dbReference type="Gene3D" id="3.40.50.1820">
    <property type="entry name" value="alpha/beta hydrolase"/>
    <property type="match status" value="1"/>
</dbReference>
<keyword evidence="5" id="KW-1185">Reference proteome</keyword>
<evidence type="ECO:0000259" key="3">
    <source>
        <dbReference type="Pfam" id="PF02230"/>
    </source>
</evidence>
<dbReference type="eggNOG" id="COG0400">
    <property type="taxonomic scope" value="Bacteria"/>
</dbReference>
<keyword evidence="2" id="KW-0378">Hydrolase</keyword>
<comment type="caution">
    <text evidence="4">The sequence shown here is derived from an EMBL/GenBank/DDBJ whole genome shotgun (WGS) entry which is preliminary data.</text>
</comment>
<evidence type="ECO:0000313" key="4">
    <source>
        <dbReference type="EMBL" id="KGR80024.1"/>
    </source>
</evidence>
<dbReference type="PANTHER" id="PTHR10655:SF17">
    <property type="entry name" value="LYSOPHOSPHOLIPASE-LIKE PROTEIN 1"/>
    <property type="match status" value="1"/>
</dbReference>
<dbReference type="InterPro" id="IPR050565">
    <property type="entry name" value="LYPA1-2/EST-like"/>
</dbReference>
<evidence type="ECO:0000256" key="2">
    <source>
        <dbReference type="ARBA" id="ARBA00022801"/>
    </source>
</evidence>
<dbReference type="PANTHER" id="PTHR10655">
    <property type="entry name" value="LYSOPHOSPHOLIPASE-RELATED"/>
    <property type="match status" value="1"/>
</dbReference>
<evidence type="ECO:0000256" key="1">
    <source>
        <dbReference type="ARBA" id="ARBA00006499"/>
    </source>
</evidence>
<dbReference type="AlphaFoldDB" id="A0A0A3I5L6"/>
<evidence type="ECO:0000313" key="5">
    <source>
        <dbReference type="Proteomes" id="UP000030416"/>
    </source>
</evidence>
<dbReference type="SUPFAM" id="SSF53474">
    <property type="entry name" value="alpha/beta-Hydrolases"/>
    <property type="match status" value="1"/>
</dbReference>